<evidence type="ECO:0000256" key="5">
    <source>
        <dbReference type="ARBA" id="ARBA00023180"/>
    </source>
</evidence>
<evidence type="ECO:0000256" key="2">
    <source>
        <dbReference type="ARBA" id="ARBA00022729"/>
    </source>
</evidence>
<organism evidence="8 9">
    <name type="scientific">Penelope pileata</name>
    <dbReference type="NCBI Taxonomy" id="1118817"/>
    <lineage>
        <taxon>Eukaryota</taxon>
        <taxon>Metazoa</taxon>
        <taxon>Chordata</taxon>
        <taxon>Craniata</taxon>
        <taxon>Vertebrata</taxon>
        <taxon>Euteleostomi</taxon>
        <taxon>Archelosauria</taxon>
        <taxon>Archosauria</taxon>
        <taxon>Dinosauria</taxon>
        <taxon>Saurischia</taxon>
        <taxon>Theropoda</taxon>
        <taxon>Coelurosauria</taxon>
        <taxon>Aves</taxon>
        <taxon>Neognathae</taxon>
        <taxon>Galloanserae</taxon>
        <taxon>Galliformes</taxon>
        <taxon>Cracidae</taxon>
        <taxon>Penelope</taxon>
    </lineage>
</organism>
<dbReference type="InterPro" id="IPR035976">
    <property type="entry name" value="Sushi/SCR/CCP_sf"/>
</dbReference>
<feature type="domain" description="Sushi" evidence="7">
    <location>
        <begin position="338"/>
        <end position="401"/>
    </location>
</feature>
<feature type="disulfide bond" evidence="6">
    <location>
        <begin position="464"/>
        <end position="507"/>
    </location>
</feature>
<evidence type="ECO:0000256" key="6">
    <source>
        <dbReference type="PROSITE-ProRule" id="PRU00302"/>
    </source>
</evidence>
<comment type="caution">
    <text evidence="6">Lacks conserved residue(s) required for the propagation of feature annotation.</text>
</comment>
<feature type="domain" description="Sushi" evidence="7">
    <location>
        <begin position="274"/>
        <end position="337"/>
    </location>
</feature>
<reference evidence="8" key="1">
    <citation type="submission" date="2019-09" db="EMBL/GenBank/DDBJ databases">
        <title>Bird 10,000 Genomes (B10K) Project - Family phase.</title>
        <authorList>
            <person name="Zhang G."/>
        </authorList>
    </citation>
    <scope>NUCLEOTIDE SEQUENCE</scope>
    <source>
        <strain evidence="8">B10K-DU-001-08</strain>
        <tissue evidence="8">Muscle</tissue>
    </source>
</reference>
<dbReference type="AlphaFoldDB" id="A0A851NML4"/>
<evidence type="ECO:0000259" key="7">
    <source>
        <dbReference type="PROSITE" id="PS50923"/>
    </source>
</evidence>
<feature type="domain" description="Sushi" evidence="7">
    <location>
        <begin position="16"/>
        <end position="80"/>
    </location>
</feature>
<dbReference type="PROSITE" id="PS50923">
    <property type="entry name" value="SUSHI"/>
    <property type="match status" value="10"/>
</dbReference>
<feature type="domain" description="Sushi" evidence="7">
    <location>
        <begin position="81"/>
        <end position="142"/>
    </location>
</feature>
<dbReference type="SMART" id="SM00032">
    <property type="entry name" value="CCP"/>
    <property type="match status" value="10"/>
</dbReference>
<evidence type="ECO:0000256" key="3">
    <source>
        <dbReference type="ARBA" id="ARBA00022737"/>
    </source>
</evidence>
<feature type="domain" description="Sushi" evidence="7">
    <location>
        <begin position="527"/>
        <end position="585"/>
    </location>
</feature>
<dbReference type="Proteomes" id="UP000613066">
    <property type="component" value="Unassembled WGS sequence"/>
</dbReference>
<keyword evidence="9" id="KW-1185">Reference proteome</keyword>
<dbReference type="PANTHER" id="PTHR19325:SF560">
    <property type="entry name" value="SUSHI, VON WILLEBRAND FACTOR TYPE A, EGF AND PENTRAXIN DOMAIN-CONTAINING PROTEIN 1"/>
    <property type="match status" value="1"/>
</dbReference>
<dbReference type="InterPro" id="IPR050350">
    <property type="entry name" value="Compl-Cell_Adhes-Reg"/>
</dbReference>
<dbReference type="FunFam" id="2.10.70.10:FF:000014">
    <property type="entry name" value="Membrane cofactor protein"/>
    <property type="match status" value="3"/>
</dbReference>
<name>A0A851NML4_9GALL</name>
<dbReference type="OrthoDB" id="8961654at2759"/>
<feature type="non-terminal residue" evidence="8">
    <location>
        <position position="1"/>
    </location>
</feature>
<protein>
    <submittedName>
        <fullName evidence="8">C4BPA protein</fullName>
    </submittedName>
</protein>
<proteinExistence type="predicted"/>
<feature type="disulfide bond" evidence="6">
    <location>
        <begin position="433"/>
        <end position="460"/>
    </location>
</feature>
<dbReference type="SUPFAM" id="SSF57535">
    <property type="entry name" value="Complement control module/SCR domain"/>
    <property type="match status" value="10"/>
</dbReference>
<feature type="domain" description="Sushi" evidence="7">
    <location>
        <begin position="586"/>
        <end position="644"/>
    </location>
</feature>
<feature type="domain" description="Sushi" evidence="7">
    <location>
        <begin position="214"/>
        <end position="273"/>
    </location>
</feature>
<evidence type="ECO:0000313" key="9">
    <source>
        <dbReference type="Proteomes" id="UP000613066"/>
    </source>
</evidence>
<dbReference type="EMBL" id="WBMW01001807">
    <property type="protein sequence ID" value="NXC41407.1"/>
    <property type="molecule type" value="Genomic_DNA"/>
</dbReference>
<sequence>VLGLLLAAALVVGAQDSCDAPPRLQAAELNEQYQNIKTFSSGDVVEYTCRPGYVRNYHVRNTYVCGKYRRWRGLDNFCTPKPCRNPGEPTNGRLVEVDHFTFGSVANFSCDVGYRLVGNAQIKCVVENGIVTWDGNVPFCEPIPCSPPPKIANGEHSGGDTELFTYGTSVTYRCHTVSRGERPLSLVGDASIFCTTIDNLNGVWSKPAPECKEVSCKKPQVEHSKLVSGYRVEYTYGDTVILDCDLHYSLSGSDTAVCQEDGSWKPPLPQCERISCDDPPDVENAVKARLAGNLFPVETVITYECSKGYEFSPGEKTRHITCLPDFTWSEAPQPCEQISCPDPVVKSGTILSFWDRRDKYVSGDRVRVLCDDGYVFKNDQYIVIQCTANGTWNMPVPECVKVPRCPQSVIDHGREVSKTKSDYSIGTQLRMECDEGYVMRGQDSVTCLADGSWDPSLPYCEKACDPPPQITHGVYSNPSSAFFPYGYEVIYECVEGMSLIGAKSIHCTSDDGVNLAWSGPAPECRVVRCPRPVVEHGKMALPQHTFPYGTSVHFYCERGFALHGDAESQCLEDGAWHPPLPTCQPVKCPAPNRRRDLEISPKKREYEVNETLPFSCKRAGYPPEVLTTTCTADGTWMPPLKCETFHACKKVLEIQDTFQCGVPLAELKTLLEVQKLYLEIQKLEKDL</sequence>
<feature type="domain" description="Sushi" evidence="7">
    <location>
        <begin position="403"/>
        <end position="462"/>
    </location>
</feature>
<feature type="domain" description="Sushi" evidence="7">
    <location>
        <begin position="463"/>
        <end position="526"/>
    </location>
</feature>
<evidence type="ECO:0000256" key="1">
    <source>
        <dbReference type="ARBA" id="ARBA00022659"/>
    </source>
</evidence>
<accession>A0A851NML4</accession>
<feature type="disulfide bond" evidence="6">
    <location>
        <begin position="244"/>
        <end position="271"/>
    </location>
</feature>
<dbReference type="Gene3D" id="1.20.5.3730">
    <property type="match status" value="1"/>
</dbReference>
<feature type="domain" description="Sushi" evidence="7">
    <location>
        <begin position="143"/>
        <end position="213"/>
    </location>
</feature>
<dbReference type="Gene3D" id="2.10.70.10">
    <property type="entry name" value="Complement Module, domain 1"/>
    <property type="match status" value="10"/>
</dbReference>
<keyword evidence="5" id="KW-0325">Glycoprotein</keyword>
<dbReference type="PANTHER" id="PTHR19325">
    <property type="entry name" value="COMPLEMENT COMPONENT-RELATED SUSHI DOMAIN-CONTAINING"/>
    <property type="match status" value="1"/>
</dbReference>
<keyword evidence="4 6" id="KW-1015">Disulfide bond</keyword>
<dbReference type="CDD" id="cd00033">
    <property type="entry name" value="CCP"/>
    <property type="match status" value="9"/>
</dbReference>
<evidence type="ECO:0000256" key="4">
    <source>
        <dbReference type="ARBA" id="ARBA00023157"/>
    </source>
</evidence>
<evidence type="ECO:0000313" key="8">
    <source>
        <dbReference type="EMBL" id="NXC41407.1"/>
    </source>
</evidence>
<gene>
    <name evidence="8" type="primary">C4bpa</name>
    <name evidence="8" type="ORF">PENPIL_R01606</name>
</gene>
<keyword evidence="3" id="KW-0677">Repeat</keyword>
<keyword evidence="1 6" id="KW-0768">Sushi</keyword>
<feature type="non-terminal residue" evidence="8">
    <location>
        <position position="687"/>
    </location>
</feature>
<comment type="caution">
    <text evidence="8">The sequence shown here is derived from an EMBL/GenBank/DDBJ whole genome shotgun (WGS) entry which is preliminary data.</text>
</comment>
<dbReference type="Pfam" id="PF00084">
    <property type="entry name" value="Sushi"/>
    <property type="match status" value="10"/>
</dbReference>
<dbReference type="InterPro" id="IPR000436">
    <property type="entry name" value="Sushi_SCR_CCP_dom"/>
</dbReference>
<keyword evidence="2" id="KW-0732">Signal</keyword>
<feature type="disulfide bond" evidence="6">
    <location>
        <begin position="556"/>
        <end position="583"/>
    </location>
</feature>